<dbReference type="HOGENOM" id="CLU_1359161_0_0_11"/>
<protein>
    <submittedName>
        <fullName evidence="2">Uncharacterized protein</fullName>
    </submittedName>
</protein>
<organism evidence="2 3">
    <name type="scientific">Mycolicibacterium rhodesiae (strain NBB3)</name>
    <name type="common">Mycobacterium rhodesiae</name>
    <dbReference type="NCBI Taxonomy" id="710685"/>
    <lineage>
        <taxon>Bacteria</taxon>
        <taxon>Bacillati</taxon>
        <taxon>Actinomycetota</taxon>
        <taxon>Actinomycetes</taxon>
        <taxon>Mycobacteriales</taxon>
        <taxon>Mycobacteriaceae</taxon>
        <taxon>Mycolicibacterium</taxon>
    </lineage>
</organism>
<dbReference type="Proteomes" id="UP000005442">
    <property type="component" value="Chromosome"/>
</dbReference>
<gene>
    <name evidence="2" type="ordered locus">MycrhN_3224</name>
</gene>
<sequence>MGNARVDAINTCPVFPGDFARFHVVSRPRIRHPRRSGQFLGRVRFPAAPPGRGALSSAFQFADDRTSTATSTLTSWPTMTLQNSVDRCYDHQSTTPRFSRRREVGVKPERESVRCSVASRGRGRSRWCSIKPSTSLSVMRQVRPTRYPDNSPRFNRRDSQRTPSVISGGRTIFATSASEYVLTSGTSLGITHTLTCICVLE</sequence>
<evidence type="ECO:0000313" key="2">
    <source>
        <dbReference type="EMBL" id="AEV73755.1"/>
    </source>
</evidence>
<name>G4GZ23_MYCRN</name>
<proteinExistence type="predicted"/>
<feature type="region of interest" description="Disordered" evidence="1">
    <location>
        <begin position="145"/>
        <end position="165"/>
    </location>
</feature>
<evidence type="ECO:0000313" key="3">
    <source>
        <dbReference type="Proteomes" id="UP000005442"/>
    </source>
</evidence>
<dbReference type="AlphaFoldDB" id="G4GZ23"/>
<dbReference type="KEGG" id="mrh:MycrhN_3224"/>
<accession>G4GZ23</accession>
<evidence type="ECO:0000256" key="1">
    <source>
        <dbReference type="SAM" id="MobiDB-lite"/>
    </source>
</evidence>
<reference evidence="2 3" key="1">
    <citation type="submission" date="2011-12" db="EMBL/GenBank/DDBJ databases">
        <title>Complete sequence of Mycobacterium rhodesiae NBB3.</title>
        <authorList>
            <consortium name="US DOE Joint Genome Institute"/>
            <person name="Lucas S."/>
            <person name="Han J."/>
            <person name="Lapidus A."/>
            <person name="Cheng J.-F."/>
            <person name="Goodwin L."/>
            <person name="Pitluck S."/>
            <person name="Peters L."/>
            <person name="Mikhailova N."/>
            <person name="Gu W."/>
            <person name="Detter J.C."/>
            <person name="Han C."/>
            <person name="Tapia R."/>
            <person name="Land M."/>
            <person name="Hauser L."/>
            <person name="Kyrpides N."/>
            <person name="Ivanova N."/>
            <person name="Pagani I."/>
            <person name="Mattes T."/>
            <person name="Holmes A."/>
            <person name="Rutledge P."/>
            <person name="Paulsen I."/>
            <person name="Coleman N."/>
            <person name="Woyke T."/>
        </authorList>
    </citation>
    <scope>NUCLEOTIDE SEQUENCE [LARGE SCALE GENOMIC DNA]</scope>
    <source>
        <strain evidence="2 3">NBB3</strain>
    </source>
</reference>
<keyword evidence="3" id="KW-1185">Reference proteome</keyword>
<dbReference type="EMBL" id="CP003169">
    <property type="protein sequence ID" value="AEV73755.1"/>
    <property type="molecule type" value="Genomic_DNA"/>
</dbReference>